<dbReference type="AlphaFoldDB" id="A0AAE1G550"/>
<protein>
    <submittedName>
        <fullName evidence="1">Uncharacterized protein</fullName>
    </submittedName>
</protein>
<dbReference type="EMBL" id="JAWQEG010000821">
    <property type="protein sequence ID" value="KAK3885211.1"/>
    <property type="molecule type" value="Genomic_DNA"/>
</dbReference>
<gene>
    <name evidence="1" type="ORF">Pcinc_010555</name>
</gene>
<keyword evidence="2" id="KW-1185">Reference proteome</keyword>
<evidence type="ECO:0000313" key="2">
    <source>
        <dbReference type="Proteomes" id="UP001286313"/>
    </source>
</evidence>
<sequence>MGGEGSSSHSRGLKDWAALMGSTVLLDSWPTPKAVEHTAFTSPFGSYVTSISARSAIVTSVKEMAGIGNVDNPTDELRGARVRHDNTDASKIITQIQDTCSPFTGTVFNISTSKAASESTVDKKETFVATCLEYLERFKSARKKESITSFTNENV</sequence>
<comment type="caution">
    <text evidence="1">The sequence shown here is derived from an EMBL/GenBank/DDBJ whole genome shotgun (WGS) entry which is preliminary data.</text>
</comment>
<name>A0AAE1G550_PETCI</name>
<dbReference type="Proteomes" id="UP001286313">
    <property type="component" value="Unassembled WGS sequence"/>
</dbReference>
<reference evidence="1" key="1">
    <citation type="submission" date="2023-10" db="EMBL/GenBank/DDBJ databases">
        <title>Genome assemblies of two species of porcelain crab, Petrolisthes cinctipes and Petrolisthes manimaculis (Anomura: Porcellanidae).</title>
        <authorList>
            <person name="Angst P."/>
        </authorList>
    </citation>
    <scope>NUCLEOTIDE SEQUENCE</scope>
    <source>
        <strain evidence="1">PB745_01</strain>
        <tissue evidence="1">Gill</tissue>
    </source>
</reference>
<organism evidence="1 2">
    <name type="scientific">Petrolisthes cinctipes</name>
    <name type="common">Flat porcelain crab</name>
    <dbReference type="NCBI Taxonomy" id="88211"/>
    <lineage>
        <taxon>Eukaryota</taxon>
        <taxon>Metazoa</taxon>
        <taxon>Ecdysozoa</taxon>
        <taxon>Arthropoda</taxon>
        <taxon>Crustacea</taxon>
        <taxon>Multicrustacea</taxon>
        <taxon>Malacostraca</taxon>
        <taxon>Eumalacostraca</taxon>
        <taxon>Eucarida</taxon>
        <taxon>Decapoda</taxon>
        <taxon>Pleocyemata</taxon>
        <taxon>Anomura</taxon>
        <taxon>Galatheoidea</taxon>
        <taxon>Porcellanidae</taxon>
        <taxon>Petrolisthes</taxon>
    </lineage>
</organism>
<accession>A0AAE1G550</accession>
<proteinExistence type="predicted"/>
<evidence type="ECO:0000313" key="1">
    <source>
        <dbReference type="EMBL" id="KAK3885211.1"/>
    </source>
</evidence>